<accession>A0A090SZZ0</accession>
<dbReference type="EMBL" id="BBMT01000001">
    <property type="protein sequence ID" value="GAL31989.1"/>
    <property type="molecule type" value="Genomic_DNA"/>
</dbReference>
<organism evidence="1 2">
    <name type="scientific">Vibrio maritimus</name>
    <dbReference type="NCBI Taxonomy" id="990268"/>
    <lineage>
        <taxon>Bacteria</taxon>
        <taxon>Pseudomonadati</taxon>
        <taxon>Pseudomonadota</taxon>
        <taxon>Gammaproteobacteria</taxon>
        <taxon>Vibrionales</taxon>
        <taxon>Vibrionaceae</taxon>
        <taxon>Vibrio</taxon>
    </lineage>
</organism>
<protein>
    <submittedName>
        <fullName evidence="1">Uncharacterized protein</fullName>
    </submittedName>
</protein>
<gene>
    <name evidence="1" type="ORF">JCM19240_5420</name>
</gene>
<reference evidence="1 2" key="1">
    <citation type="submission" date="2014-09" db="EMBL/GenBank/DDBJ databases">
        <title>Vibrio maritimus JCM 19240. (C210) whole genome shotgun sequence.</title>
        <authorList>
            <person name="Sawabe T."/>
            <person name="Meirelles P."/>
            <person name="Nakanishi M."/>
            <person name="Sayaka M."/>
            <person name="Hattori M."/>
            <person name="Ohkuma M."/>
        </authorList>
    </citation>
    <scope>NUCLEOTIDE SEQUENCE [LARGE SCALE GENOMIC DNA]</scope>
    <source>
        <strain evidence="1 2">JCM 19240</strain>
    </source>
</reference>
<evidence type="ECO:0000313" key="1">
    <source>
        <dbReference type="EMBL" id="GAL31989.1"/>
    </source>
</evidence>
<dbReference type="AlphaFoldDB" id="A0A090SZZ0"/>
<evidence type="ECO:0000313" key="2">
    <source>
        <dbReference type="Proteomes" id="UP000029224"/>
    </source>
</evidence>
<name>A0A090SZZ0_9VIBR</name>
<sequence>MIKTHRNFVLHGSNQRHAQIHVNPVGELDVDIVESNEHHNTELNELSFKRSQHSTLVKGFEIHDHKAWQITLNNRDADELSTIVKRANDDYEELMRDL</sequence>
<dbReference type="Proteomes" id="UP000029224">
    <property type="component" value="Unassembled WGS sequence"/>
</dbReference>
<reference evidence="1 2" key="2">
    <citation type="submission" date="2014-09" db="EMBL/GenBank/DDBJ databases">
        <authorList>
            <consortium name="NBRP consortium"/>
            <person name="Sawabe T."/>
            <person name="Meirelles P."/>
            <person name="Nakanishi M."/>
            <person name="Sayaka M."/>
            <person name="Hattori M."/>
            <person name="Ohkuma M."/>
        </authorList>
    </citation>
    <scope>NUCLEOTIDE SEQUENCE [LARGE SCALE GENOMIC DNA]</scope>
    <source>
        <strain evidence="1 2">JCM 19240</strain>
    </source>
</reference>
<keyword evidence="2" id="KW-1185">Reference proteome</keyword>
<comment type="caution">
    <text evidence="1">The sequence shown here is derived from an EMBL/GenBank/DDBJ whole genome shotgun (WGS) entry which is preliminary data.</text>
</comment>
<dbReference type="OrthoDB" id="5887304at2"/>
<proteinExistence type="predicted"/>